<proteinExistence type="predicted"/>
<keyword evidence="5" id="KW-1185">Reference proteome</keyword>
<dbReference type="Proteomes" id="UP000321408">
    <property type="component" value="Chromosome"/>
</dbReference>
<keyword evidence="2" id="KW-1133">Transmembrane helix</keyword>
<feature type="transmembrane region" description="Helical" evidence="2">
    <location>
        <begin position="165"/>
        <end position="186"/>
    </location>
</feature>
<evidence type="ECO:0000313" key="5">
    <source>
        <dbReference type="Proteomes" id="UP000321408"/>
    </source>
</evidence>
<reference evidence="4 5" key="1">
    <citation type="journal article" date="2020" name="Nature">
        <title>Isolation of an archaeon at the prokaryote-eukaryote interface.</title>
        <authorList>
            <person name="Imachi H."/>
            <person name="Nobu M.K."/>
            <person name="Nakahara N."/>
            <person name="Morono Y."/>
            <person name="Ogawara M."/>
            <person name="Takaki Y."/>
            <person name="Takano Y."/>
            <person name="Uematsu K."/>
            <person name="Ikuta T."/>
            <person name="Ito M."/>
            <person name="Matsui Y."/>
            <person name="Miyazaki M."/>
            <person name="Murata K."/>
            <person name="Saito Y."/>
            <person name="Sakai S."/>
            <person name="Song C."/>
            <person name="Tasumi E."/>
            <person name="Yamanaka Y."/>
            <person name="Yamaguchi T."/>
            <person name="Kamagata Y."/>
            <person name="Tamaki H."/>
            <person name="Takai K."/>
        </authorList>
    </citation>
    <scope>NUCLEOTIDE SEQUENCE [LARGE SCALE GENOMIC DNA]</scope>
    <source>
        <strain evidence="4 5">MK-D1</strain>
    </source>
</reference>
<gene>
    <name evidence="4" type="ORF">DSAG12_01988</name>
</gene>
<evidence type="ECO:0000256" key="1">
    <source>
        <dbReference type="SAM" id="Coils"/>
    </source>
</evidence>
<keyword evidence="1" id="KW-0175">Coiled coil</keyword>
<dbReference type="AlphaFoldDB" id="A0A5B9DA99"/>
<feature type="transmembrane region" description="Helical" evidence="2">
    <location>
        <begin position="63"/>
        <end position="83"/>
    </location>
</feature>
<name>A0A5B9DA99_9ARCH</name>
<feature type="transmembrane region" description="Helical" evidence="2">
    <location>
        <begin position="130"/>
        <end position="153"/>
    </location>
</feature>
<keyword evidence="2" id="KW-0472">Membrane</keyword>
<organism evidence="4 5">
    <name type="scientific">Promethearchaeum syntrophicum</name>
    <dbReference type="NCBI Taxonomy" id="2594042"/>
    <lineage>
        <taxon>Archaea</taxon>
        <taxon>Promethearchaeati</taxon>
        <taxon>Promethearchaeota</taxon>
        <taxon>Promethearchaeia</taxon>
        <taxon>Promethearchaeales</taxon>
        <taxon>Promethearchaeaceae</taxon>
        <taxon>Promethearchaeum</taxon>
    </lineage>
</organism>
<feature type="domain" description="Membrane-associated sensor" evidence="3">
    <location>
        <begin position="28"/>
        <end position="252"/>
    </location>
</feature>
<feature type="transmembrane region" description="Helical" evidence="2">
    <location>
        <begin position="103"/>
        <end position="123"/>
    </location>
</feature>
<keyword evidence="2" id="KW-0812">Transmembrane</keyword>
<evidence type="ECO:0000259" key="3">
    <source>
        <dbReference type="Pfam" id="PF17159"/>
    </source>
</evidence>
<reference evidence="4 5" key="2">
    <citation type="journal article" date="2024" name="Int. J. Syst. Evol. Microbiol.">
        <title>Promethearchaeum syntrophicum gen. nov., sp. nov., an anaerobic, obligately syntrophic archaeon, the first isolate of the lineage 'Asgard' archaea, and proposal of the new archaeal phylum Promethearchaeota phyl. nov. and kingdom Promethearchaeati regn. nov.</title>
        <authorList>
            <person name="Imachi H."/>
            <person name="Nobu M.K."/>
            <person name="Kato S."/>
            <person name="Takaki Y."/>
            <person name="Miyazaki M."/>
            <person name="Miyata M."/>
            <person name="Ogawara M."/>
            <person name="Saito Y."/>
            <person name="Sakai S."/>
            <person name="Tahara Y.O."/>
            <person name="Takano Y."/>
            <person name="Tasumi E."/>
            <person name="Uematsu K."/>
            <person name="Yoshimura T."/>
            <person name="Itoh T."/>
            <person name="Ohkuma M."/>
            <person name="Takai K."/>
        </authorList>
    </citation>
    <scope>NUCLEOTIDE SEQUENCE [LARGE SCALE GENOMIC DNA]</scope>
    <source>
        <strain evidence="4 5">MK-D1</strain>
    </source>
</reference>
<feature type="transmembrane region" description="Helical" evidence="2">
    <location>
        <begin position="32"/>
        <end position="56"/>
    </location>
</feature>
<dbReference type="Pfam" id="PF17159">
    <property type="entry name" value="MASE3"/>
    <property type="match status" value="1"/>
</dbReference>
<evidence type="ECO:0000256" key="2">
    <source>
        <dbReference type="SAM" id="Phobius"/>
    </source>
</evidence>
<protein>
    <submittedName>
        <fullName evidence="4">MASE3 domain-containing protein</fullName>
    </submittedName>
</protein>
<accession>A0A5B9DA99</accession>
<dbReference type="KEGG" id="psyt:DSAG12_01988"/>
<dbReference type="RefSeq" id="WP_147663038.1">
    <property type="nucleotide sequence ID" value="NZ_CP042905.2"/>
</dbReference>
<feature type="transmembrane region" description="Helical" evidence="2">
    <location>
        <begin position="198"/>
        <end position="216"/>
    </location>
</feature>
<dbReference type="EMBL" id="CP042905">
    <property type="protein sequence ID" value="QEE16159.1"/>
    <property type="molecule type" value="Genomic_DNA"/>
</dbReference>
<dbReference type="GeneID" id="41329978"/>
<dbReference type="OrthoDB" id="230688at2157"/>
<feature type="transmembrane region" description="Helical" evidence="2">
    <location>
        <begin position="7"/>
        <end position="26"/>
    </location>
</feature>
<feature type="coiled-coil region" evidence="1">
    <location>
        <begin position="253"/>
        <end position="280"/>
    </location>
</feature>
<feature type="transmembrane region" description="Helical" evidence="2">
    <location>
        <begin position="228"/>
        <end position="249"/>
    </location>
</feature>
<dbReference type="InterPro" id="IPR033425">
    <property type="entry name" value="MASE3"/>
</dbReference>
<sequence length="329" mass="38290">MESYNKNFSVIKITIVLLVVLLALYISSIYSYLFFHLLAEIISIIIGVSIFLFLWINRYTIKINFYIILGVSSFFISIIDFFHTLSYKGMDIFIGYDANLPTQLWIVARYIQAISVLLAIALSNKKISSYLLFLIYSIVTITVLSLIFLTDIFPDCFVEETGLTLFKIISEFVIVFILLVSIFFLFRNKRDFDPQIKVLFYFIIIFLILAELSFTLYKNDVYGLFNIIGHYLKIISNYLLLIGILEVGIKQPHKLLYLRLKNSEEELRKALDEVQELKGIIPICASCKKIRSIDGEWEQIEDYIREYSKAEFSHGLCPDCYKKSLDELD</sequence>
<evidence type="ECO:0000313" key="4">
    <source>
        <dbReference type="EMBL" id="QEE16159.1"/>
    </source>
</evidence>